<dbReference type="EMBL" id="UXUI01008396">
    <property type="protein sequence ID" value="VDD91398.1"/>
    <property type="molecule type" value="Genomic_DNA"/>
</dbReference>
<keyword evidence="4 5" id="KW-0472">Membrane</keyword>
<evidence type="ECO:0000313" key="9">
    <source>
        <dbReference type="WBParaSite" id="EVEC_0000657501-mRNA-1"/>
    </source>
</evidence>
<feature type="transmembrane region" description="Helical" evidence="5">
    <location>
        <begin position="65"/>
        <end position="87"/>
    </location>
</feature>
<evidence type="ECO:0000313" key="7">
    <source>
        <dbReference type="EMBL" id="VDD91398.1"/>
    </source>
</evidence>
<dbReference type="SUPFAM" id="SSF81321">
    <property type="entry name" value="Family A G protein-coupled receptor-like"/>
    <property type="match status" value="1"/>
</dbReference>
<protein>
    <submittedName>
        <fullName evidence="9">G_PROTEIN_RECEP_F1_2 domain-containing protein</fullName>
    </submittedName>
</protein>
<reference evidence="7 8" key="2">
    <citation type="submission" date="2018-10" db="EMBL/GenBank/DDBJ databases">
        <authorList>
            <consortium name="Pathogen Informatics"/>
        </authorList>
    </citation>
    <scope>NUCLEOTIDE SEQUENCE [LARGE SCALE GENOMIC DNA]</scope>
</reference>
<evidence type="ECO:0000256" key="5">
    <source>
        <dbReference type="SAM" id="Phobius"/>
    </source>
</evidence>
<dbReference type="InterPro" id="IPR052954">
    <property type="entry name" value="GPCR-Ligand_Int"/>
</dbReference>
<organism evidence="9">
    <name type="scientific">Enterobius vermicularis</name>
    <name type="common">Human pinworm</name>
    <dbReference type="NCBI Taxonomy" id="51028"/>
    <lineage>
        <taxon>Eukaryota</taxon>
        <taxon>Metazoa</taxon>
        <taxon>Ecdysozoa</taxon>
        <taxon>Nematoda</taxon>
        <taxon>Chromadorea</taxon>
        <taxon>Rhabditida</taxon>
        <taxon>Spirurina</taxon>
        <taxon>Oxyuridomorpha</taxon>
        <taxon>Oxyuroidea</taxon>
        <taxon>Oxyuridae</taxon>
        <taxon>Enterobius</taxon>
    </lineage>
</organism>
<evidence type="ECO:0000256" key="4">
    <source>
        <dbReference type="ARBA" id="ARBA00023136"/>
    </source>
</evidence>
<dbReference type="WBParaSite" id="EVEC_0000657501-mRNA-1">
    <property type="protein sequence ID" value="EVEC_0000657501-mRNA-1"/>
    <property type="gene ID" value="EVEC_0000657501"/>
</dbReference>
<evidence type="ECO:0000256" key="1">
    <source>
        <dbReference type="ARBA" id="ARBA00004370"/>
    </source>
</evidence>
<accession>A0A0N4V8A6</accession>
<gene>
    <name evidence="7" type="ORF">EVEC_LOCUS6149</name>
</gene>
<keyword evidence="2 5" id="KW-0812">Transmembrane</keyword>
<evidence type="ECO:0000313" key="8">
    <source>
        <dbReference type="Proteomes" id="UP000274131"/>
    </source>
</evidence>
<feature type="domain" description="G-protein coupled receptors family 1 profile" evidence="6">
    <location>
        <begin position="45"/>
        <end position="340"/>
    </location>
</feature>
<feature type="transmembrane region" description="Helical" evidence="5">
    <location>
        <begin position="154"/>
        <end position="177"/>
    </location>
</feature>
<feature type="transmembrane region" description="Helical" evidence="5">
    <location>
        <begin position="324"/>
        <end position="343"/>
    </location>
</feature>
<feature type="transmembrane region" description="Helical" evidence="5">
    <location>
        <begin position="32"/>
        <end position="53"/>
    </location>
</feature>
<comment type="subcellular location">
    <subcellularLocation>
        <location evidence="1">Membrane</location>
    </subcellularLocation>
</comment>
<dbReference type="InterPro" id="IPR017452">
    <property type="entry name" value="GPCR_Rhodpsn_7TM"/>
</dbReference>
<evidence type="ECO:0000259" key="6">
    <source>
        <dbReference type="PROSITE" id="PS50262"/>
    </source>
</evidence>
<keyword evidence="3 5" id="KW-1133">Transmembrane helix</keyword>
<name>A0A0N4V8A6_ENTVE</name>
<evidence type="ECO:0000256" key="2">
    <source>
        <dbReference type="ARBA" id="ARBA00022692"/>
    </source>
</evidence>
<reference evidence="9" key="1">
    <citation type="submission" date="2017-02" db="UniProtKB">
        <authorList>
            <consortium name="WormBaseParasite"/>
        </authorList>
    </citation>
    <scope>IDENTIFICATION</scope>
</reference>
<keyword evidence="8" id="KW-1185">Reference proteome</keyword>
<sequence length="395" mass="46676">MKERSWMPQTICYHEPKVHDYELYFQLTKINLYFLLPLAVLGILFNSAALVCLYNPPKISSGVFIYLRALLILDHCQIIMTSAATFIPQLCDSHHSHNHTFYQFCMYERRFMKHILPRLETTVNGMHFWMVAALSTHRYWKISRPVISRVRDTVVRAQFIIITMLCVAVLYRAPIFFMELELKKKPFWRVQRKPEMTQLLSWYRFIYHSIVDPALSNLIPFICMAAFSLLTLYEIFRSRDFTYKQLYFHFNESKEKNNTFTTCFPNRTESIRQRQEWRATISIILIIVLYLIFHSLQFYNVIRKWQLLITAGCPTRADYIQSEISNVLSMLSASANAFVYIAFTNRLQRYIRQLVRRTSRSFSTSTEPPLSPPHSATAVFDHALTCNRRDSSVCL</sequence>
<dbReference type="AlphaFoldDB" id="A0A0N4V8A6"/>
<evidence type="ECO:0000256" key="3">
    <source>
        <dbReference type="ARBA" id="ARBA00022989"/>
    </source>
</evidence>
<feature type="transmembrane region" description="Helical" evidence="5">
    <location>
        <begin position="277"/>
        <end position="299"/>
    </location>
</feature>
<dbReference type="Gene3D" id="1.20.1070.10">
    <property type="entry name" value="Rhodopsin 7-helix transmembrane proteins"/>
    <property type="match status" value="1"/>
</dbReference>
<dbReference type="Proteomes" id="UP000274131">
    <property type="component" value="Unassembled WGS sequence"/>
</dbReference>
<dbReference type="PANTHER" id="PTHR46641:SF6">
    <property type="entry name" value="G-PROTEIN COUPLED RECEPTORS FAMILY 1 PROFILE DOMAIN-CONTAINING PROTEIN"/>
    <property type="match status" value="1"/>
</dbReference>
<dbReference type="PROSITE" id="PS50262">
    <property type="entry name" value="G_PROTEIN_RECEP_F1_2"/>
    <property type="match status" value="1"/>
</dbReference>
<proteinExistence type="predicted"/>
<feature type="transmembrane region" description="Helical" evidence="5">
    <location>
        <begin position="218"/>
        <end position="236"/>
    </location>
</feature>
<dbReference type="OrthoDB" id="5797125at2759"/>
<dbReference type="PANTHER" id="PTHR46641">
    <property type="entry name" value="FMRFAMIDE RECEPTOR-RELATED"/>
    <property type="match status" value="1"/>
</dbReference>
<dbReference type="GO" id="GO:0016020">
    <property type="term" value="C:membrane"/>
    <property type="evidence" value="ECO:0007669"/>
    <property type="project" value="UniProtKB-SubCell"/>
</dbReference>